<dbReference type="InterPro" id="IPR029052">
    <property type="entry name" value="Metallo-depent_PP-like"/>
</dbReference>
<dbReference type="GO" id="GO:0005509">
    <property type="term" value="F:calcium ion binding"/>
    <property type="evidence" value="ECO:0007669"/>
    <property type="project" value="UniProtKB-UniRule"/>
</dbReference>
<comment type="cofactor">
    <cofactor evidence="1">
        <name>Mn(2+)</name>
        <dbReference type="ChEBI" id="CHEBI:29035"/>
    </cofactor>
</comment>
<dbReference type="PANTHER" id="PTHR45668">
    <property type="entry name" value="SERINE/THREONINE-PROTEIN PHOSPHATASE 5-RELATED"/>
    <property type="match status" value="1"/>
</dbReference>
<keyword evidence="5" id="KW-0677">Repeat</keyword>
<dbReference type="InterPro" id="IPR006186">
    <property type="entry name" value="Ser/Thr-sp_prot-phosphatase"/>
</dbReference>
<dbReference type="PROSITE" id="PS00018">
    <property type="entry name" value="EF_HAND_1"/>
    <property type="match status" value="2"/>
</dbReference>
<feature type="compositionally biased region" description="Basic and acidic residues" evidence="15">
    <location>
        <begin position="293"/>
        <end position="305"/>
    </location>
</feature>
<dbReference type="InterPro" id="IPR004843">
    <property type="entry name" value="Calcineurin-like_PHP"/>
</dbReference>
<evidence type="ECO:0000256" key="12">
    <source>
        <dbReference type="ARBA" id="ARBA00048336"/>
    </source>
</evidence>
<dbReference type="PRINTS" id="PR00114">
    <property type="entry name" value="STPHPHTASE"/>
</dbReference>
<accession>A0A8D3A362</accession>
<reference evidence="17" key="1">
    <citation type="submission" date="2023-05" db="EMBL/GenBank/DDBJ databases">
        <title>High-quality long-read genome of Scophthalmus maximus.</title>
        <authorList>
            <person name="Lien S."/>
            <person name="Martinez P."/>
        </authorList>
    </citation>
    <scope>NUCLEOTIDE SEQUENCE [LARGE SCALE GENOMIC DNA]</scope>
</reference>
<dbReference type="Pfam" id="PF00149">
    <property type="entry name" value="Metallophos"/>
    <property type="match status" value="1"/>
</dbReference>
<evidence type="ECO:0000256" key="2">
    <source>
        <dbReference type="ARBA" id="ARBA00001946"/>
    </source>
</evidence>
<dbReference type="SUPFAM" id="SSF56300">
    <property type="entry name" value="Metallo-dependent phosphatases"/>
    <property type="match status" value="1"/>
</dbReference>
<evidence type="ECO:0000256" key="8">
    <source>
        <dbReference type="ARBA" id="ARBA00022842"/>
    </source>
</evidence>
<evidence type="ECO:0000256" key="3">
    <source>
        <dbReference type="ARBA" id="ARBA00008294"/>
    </source>
</evidence>
<dbReference type="GO" id="GO:0030145">
    <property type="term" value="F:manganese ion binding"/>
    <property type="evidence" value="ECO:0007669"/>
    <property type="project" value="UniProtKB-UniRule"/>
</dbReference>
<dbReference type="GO" id="GO:0051879">
    <property type="term" value="F:Hsp90 protein binding"/>
    <property type="evidence" value="ECO:0007669"/>
    <property type="project" value="TreeGrafter"/>
</dbReference>
<dbReference type="SMART" id="SM00156">
    <property type="entry name" value="PP2Ac"/>
    <property type="match status" value="1"/>
</dbReference>
<evidence type="ECO:0000256" key="5">
    <source>
        <dbReference type="ARBA" id="ARBA00022737"/>
    </source>
</evidence>
<keyword evidence="9" id="KW-0904">Protein phosphatase</keyword>
<keyword evidence="7" id="KW-0106">Calcium</keyword>
<dbReference type="PROSITE" id="PS00125">
    <property type="entry name" value="SER_THR_PHOSPHATASE"/>
    <property type="match status" value="1"/>
</dbReference>
<dbReference type="InterPro" id="IPR011992">
    <property type="entry name" value="EF-hand-dom_pair"/>
</dbReference>
<dbReference type="Gene3D" id="3.60.21.10">
    <property type="match status" value="1"/>
</dbReference>
<keyword evidence="4 13" id="KW-0479">Metal-binding</keyword>
<feature type="domain" description="EF-hand" evidence="16">
    <location>
        <begin position="579"/>
        <end position="614"/>
    </location>
</feature>
<dbReference type="Ensembl" id="ENSSMAT00000011903.2">
    <property type="protein sequence ID" value="ENSSMAP00000011753.2"/>
    <property type="gene ID" value="ENSSMAG00000007140.2"/>
</dbReference>
<evidence type="ECO:0000256" key="7">
    <source>
        <dbReference type="ARBA" id="ARBA00022837"/>
    </source>
</evidence>
<evidence type="ECO:0000256" key="4">
    <source>
        <dbReference type="ARBA" id="ARBA00022723"/>
    </source>
</evidence>
<comment type="catalytic activity">
    <reaction evidence="11">
        <text>O-phospho-L-seryl-[protein] + H2O = L-seryl-[protein] + phosphate</text>
        <dbReference type="Rhea" id="RHEA:20629"/>
        <dbReference type="Rhea" id="RHEA-COMP:9863"/>
        <dbReference type="Rhea" id="RHEA-COMP:11604"/>
        <dbReference type="ChEBI" id="CHEBI:15377"/>
        <dbReference type="ChEBI" id="CHEBI:29999"/>
        <dbReference type="ChEBI" id="CHEBI:43474"/>
        <dbReference type="ChEBI" id="CHEBI:83421"/>
        <dbReference type="EC" id="3.1.3.16"/>
    </reaction>
</comment>
<organism evidence="17 18">
    <name type="scientific">Scophthalmus maximus</name>
    <name type="common">Turbot</name>
    <name type="synonym">Psetta maxima</name>
    <dbReference type="NCBI Taxonomy" id="52904"/>
    <lineage>
        <taxon>Eukaryota</taxon>
        <taxon>Metazoa</taxon>
        <taxon>Chordata</taxon>
        <taxon>Craniata</taxon>
        <taxon>Vertebrata</taxon>
        <taxon>Euteleostomi</taxon>
        <taxon>Actinopterygii</taxon>
        <taxon>Neopterygii</taxon>
        <taxon>Teleostei</taxon>
        <taxon>Neoteleostei</taxon>
        <taxon>Acanthomorphata</taxon>
        <taxon>Carangaria</taxon>
        <taxon>Pleuronectiformes</taxon>
        <taxon>Pleuronectoidei</taxon>
        <taxon>Scophthalmidae</taxon>
        <taxon>Scophthalmus</taxon>
    </lineage>
</organism>
<dbReference type="PANTHER" id="PTHR45668:SF2">
    <property type="entry name" value="SERINE_THREONINE-PROTEIN PHOSPHATASE WITH EF-HANDS 2"/>
    <property type="match status" value="1"/>
</dbReference>
<comment type="cofactor">
    <cofactor evidence="2">
        <name>Mg(2+)</name>
        <dbReference type="ChEBI" id="CHEBI:18420"/>
    </cofactor>
</comment>
<dbReference type="EC" id="3.1.3.16" evidence="13"/>
<evidence type="ECO:0000256" key="9">
    <source>
        <dbReference type="ARBA" id="ARBA00022912"/>
    </source>
</evidence>
<proteinExistence type="inferred from homology"/>
<dbReference type="InterPro" id="IPR002048">
    <property type="entry name" value="EF_hand_dom"/>
</dbReference>
<dbReference type="Pfam" id="PF08321">
    <property type="entry name" value="PPP5"/>
    <property type="match status" value="1"/>
</dbReference>
<evidence type="ECO:0000256" key="6">
    <source>
        <dbReference type="ARBA" id="ARBA00022801"/>
    </source>
</evidence>
<dbReference type="SMART" id="SM00054">
    <property type="entry name" value="EFh"/>
    <property type="match status" value="3"/>
</dbReference>
<evidence type="ECO:0000256" key="13">
    <source>
        <dbReference type="PIRNR" id="PIRNR000912"/>
    </source>
</evidence>
<name>A0A8D3A362_SCOMX</name>
<dbReference type="Proteomes" id="UP000694558">
    <property type="component" value="Chromosome 16"/>
</dbReference>
<evidence type="ECO:0000313" key="17">
    <source>
        <dbReference type="Ensembl" id="ENSSMAP00000011753.2"/>
    </source>
</evidence>
<dbReference type="InterPro" id="IPR051134">
    <property type="entry name" value="PPP_phosphatase"/>
</dbReference>
<feature type="domain" description="EF-hand" evidence="16">
    <location>
        <begin position="495"/>
        <end position="530"/>
    </location>
</feature>
<feature type="domain" description="EF-hand" evidence="16">
    <location>
        <begin position="619"/>
        <end position="654"/>
    </location>
</feature>
<comment type="catalytic activity">
    <reaction evidence="12 13 14">
        <text>O-phospho-L-threonyl-[protein] + H2O = L-threonyl-[protein] + phosphate</text>
        <dbReference type="Rhea" id="RHEA:47004"/>
        <dbReference type="Rhea" id="RHEA-COMP:11060"/>
        <dbReference type="Rhea" id="RHEA-COMP:11605"/>
        <dbReference type="ChEBI" id="CHEBI:15377"/>
        <dbReference type="ChEBI" id="CHEBI:30013"/>
        <dbReference type="ChEBI" id="CHEBI:43474"/>
        <dbReference type="ChEBI" id="CHEBI:61977"/>
        <dbReference type="EC" id="3.1.3.16"/>
    </reaction>
</comment>
<reference evidence="17" key="2">
    <citation type="submission" date="2025-08" db="UniProtKB">
        <authorList>
            <consortium name="Ensembl"/>
        </authorList>
    </citation>
    <scope>IDENTIFICATION</scope>
</reference>
<evidence type="ECO:0000256" key="15">
    <source>
        <dbReference type="SAM" id="MobiDB-lite"/>
    </source>
</evidence>
<evidence type="ECO:0000256" key="10">
    <source>
        <dbReference type="ARBA" id="ARBA00023211"/>
    </source>
</evidence>
<keyword evidence="8" id="KW-0460">Magnesium</keyword>
<dbReference type="GeneTree" id="ENSGT00940000157870"/>
<evidence type="ECO:0000256" key="11">
    <source>
        <dbReference type="ARBA" id="ARBA00047761"/>
    </source>
</evidence>
<evidence type="ECO:0000259" key="16">
    <source>
        <dbReference type="PROSITE" id="PS50222"/>
    </source>
</evidence>
<dbReference type="InterPro" id="IPR012008">
    <property type="entry name" value="Ser/Thr-Pase_EF-hand_contain"/>
</dbReference>
<evidence type="ECO:0000313" key="18">
    <source>
        <dbReference type="Proteomes" id="UP000694558"/>
    </source>
</evidence>
<dbReference type="GO" id="GO:0005506">
    <property type="term" value="F:iron ion binding"/>
    <property type="evidence" value="ECO:0007669"/>
    <property type="project" value="UniProtKB-UniRule"/>
</dbReference>
<sequence length="668" mass="76731">RLEMRRRCTWNIFQSIEYAGEQDQIKLYNFFDFLMHHFTPASSESKTRRLPTHVSIFGPVDFWERYFCYESIEVPDSYTGPRLTFPMTFCGVSKVVQAFKHKQQLHARYVLQLLRETWRLLRILTNISHVSTCHTKEITICGDLHGHLEDLLLIFYKNGLPSSEKPYVFNGDFVDRGKNSLEILLILFGFLLVYPNDVHLNRGNHEDHIVNLRYGFTKEVLGKYRVHGKKILNLLQKIFSWLPLATVIDHKVLIVHGGISATTDLNAIARVDRHKVRDDANSDGCKTQAMGSNHREASGPAEGRRRVCSLTHHSSPPAQRSDLPRRSLHNLPMGSLLSWSVEEELKRRRRLAGPLSSVLTMTDSSTQIVDVLWSDPMPQNGCIPNEVRGGGCYWGPDVTEEVLGRHNLQLLIRSHECKQDGYEFCHNRRVLTIFSASNYYEMGSNRGAYIRMGPDLVPHFIQYQASQACRELTLRQSVGWTERSALRALREQLFVHKSDLISAFQEFDPNNTGKISLSHWASATESVLKLGLPWRVLRPQLVSSTQYGMVDYQMWIRELSITEPKLQISDTSILETMYKNHSNLETIFRVIDTDHSGSISFEEFRQTWRLLCSHLKTEISDEAIADLAHSIDFNKDGSIDINEFMEAFRLVDLSAHNIKNSVEIQDGQ</sequence>
<dbReference type="InterPro" id="IPR018247">
    <property type="entry name" value="EF_Hand_1_Ca_BS"/>
</dbReference>
<dbReference type="GO" id="GO:0004722">
    <property type="term" value="F:protein serine/threonine phosphatase activity"/>
    <property type="evidence" value="ECO:0007669"/>
    <property type="project" value="UniProtKB-EC"/>
</dbReference>
<dbReference type="GO" id="GO:0050906">
    <property type="term" value="P:detection of stimulus involved in sensory perception"/>
    <property type="evidence" value="ECO:0007669"/>
    <property type="project" value="UniProtKB-UniRule"/>
</dbReference>
<comment type="similarity">
    <text evidence="3 13 14">Belongs to the PPP phosphatase family.</text>
</comment>
<evidence type="ECO:0000256" key="1">
    <source>
        <dbReference type="ARBA" id="ARBA00001936"/>
    </source>
</evidence>
<dbReference type="CDD" id="cd00051">
    <property type="entry name" value="EFh"/>
    <property type="match status" value="1"/>
</dbReference>
<dbReference type="GO" id="GO:0043409">
    <property type="term" value="P:negative regulation of MAPK cascade"/>
    <property type="evidence" value="ECO:0007669"/>
    <property type="project" value="TreeGrafter"/>
</dbReference>
<dbReference type="FunFam" id="1.10.238.10:FF:000164">
    <property type="entry name" value="Serine/threonine-protein phosphatase with EF-hands"/>
    <property type="match status" value="1"/>
</dbReference>
<dbReference type="Gene3D" id="1.10.238.10">
    <property type="entry name" value="EF-hand"/>
    <property type="match status" value="1"/>
</dbReference>
<dbReference type="AlphaFoldDB" id="A0A8D3A362"/>
<dbReference type="PIRSF" id="PIRSF000912">
    <property type="entry name" value="PPEF"/>
    <property type="match status" value="1"/>
</dbReference>
<dbReference type="InterPro" id="IPR013235">
    <property type="entry name" value="PPP_dom"/>
</dbReference>
<keyword evidence="10 13" id="KW-0464">Manganese</keyword>
<protein>
    <recommendedName>
        <fullName evidence="13">Serine/threonine-protein phosphatase with EF-hands</fullName>
        <ecNumber evidence="13">3.1.3.16</ecNumber>
    </recommendedName>
</protein>
<keyword evidence="6 13" id="KW-0378">Hydrolase</keyword>
<evidence type="ECO:0000256" key="14">
    <source>
        <dbReference type="RuleBase" id="RU004273"/>
    </source>
</evidence>
<feature type="region of interest" description="Disordered" evidence="15">
    <location>
        <begin position="278"/>
        <end position="306"/>
    </location>
</feature>
<dbReference type="Pfam" id="PF13499">
    <property type="entry name" value="EF-hand_7"/>
    <property type="match status" value="1"/>
</dbReference>
<dbReference type="SUPFAM" id="SSF47473">
    <property type="entry name" value="EF-hand"/>
    <property type="match status" value="1"/>
</dbReference>
<gene>
    <name evidence="17" type="primary">LOC118284543</name>
</gene>
<dbReference type="PROSITE" id="PS50222">
    <property type="entry name" value="EF_HAND_2"/>
    <property type="match status" value="3"/>
</dbReference>